<feature type="transmembrane region" description="Helical" evidence="1">
    <location>
        <begin position="158"/>
        <end position="178"/>
    </location>
</feature>
<keyword evidence="1" id="KW-0812">Transmembrane</keyword>
<gene>
    <name evidence="2" type="ORF">UFOPK1495_00962</name>
</gene>
<sequence length="182" mass="20353">MEYLWFFVGILAGEAVKSPLEYLARSLRDRRVVTPSPTVIVWQLFLILLLIEFWIASFVVSKDAMGIGQFLLFLLLPFGALVLATLSRPTVEPDVDQFTEFESQRNVFFLILAALPAISLLRELVAGESIPFDADLVYRILIFVGALLGLFIKGRRSTLVHALAMLALISTYLLDVYATMPA</sequence>
<feature type="transmembrane region" description="Helical" evidence="1">
    <location>
        <begin position="39"/>
        <end position="60"/>
    </location>
</feature>
<feature type="transmembrane region" description="Helical" evidence="1">
    <location>
        <begin position="136"/>
        <end position="152"/>
    </location>
</feature>
<feature type="transmembrane region" description="Helical" evidence="1">
    <location>
        <begin position="107"/>
        <end position="124"/>
    </location>
</feature>
<protein>
    <submittedName>
        <fullName evidence="2">Unannotated protein</fullName>
    </submittedName>
</protein>
<feature type="transmembrane region" description="Helical" evidence="1">
    <location>
        <begin position="67"/>
        <end position="87"/>
    </location>
</feature>
<dbReference type="AlphaFoldDB" id="A0A6J6CLR1"/>
<keyword evidence="1" id="KW-0472">Membrane</keyword>
<accession>A0A6J6CLR1</accession>
<name>A0A6J6CLR1_9ZZZZ</name>
<evidence type="ECO:0000256" key="1">
    <source>
        <dbReference type="SAM" id="Phobius"/>
    </source>
</evidence>
<proteinExistence type="predicted"/>
<dbReference type="EMBL" id="CAEZSU010000093">
    <property type="protein sequence ID" value="CAB4552391.1"/>
    <property type="molecule type" value="Genomic_DNA"/>
</dbReference>
<keyword evidence="1" id="KW-1133">Transmembrane helix</keyword>
<evidence type="ECO:0000313" key="2">
    <source>
        <dbReference type="EMBL" id="CAB4552391.1"/>
    </source>
</evidence>
<reference evidence="2" key="1">
    <citation type="submission" date="2020-05" db="EMBL/GenBank/DDBJ databases">
        <authorList>
            <person name="Chiriac C."/>
            <person name="Salcher M."/>
            <person name="Ghai R."/>
            <person name="Kavagutti S V."/>
        </authorList>
    </citation>
    <scope>NUCLEOTIDE SEQUENCE</scope>
</reference>
<organism evidence="2">
    <name type="scientific">freshwater metagenome</name>
    <dbReference type="NCBI Taxonomy" id="449393"/>
    <lineage>
        <taxon>unclassified sequences</taxon>
        <taxon>metagenomes</taxon>
        <taxon>ecological metagenomes</taxon>
    </lineage>
</organism>